<protein>
    <submittedName>
        <fullName evidence="7">Predicted arabinose efflux permease, MFS family</fullName>
    </submittedName>
</protein>
<evidence type="ECO:0000256" key="1">
    <source>
        <dbReference type="ARBA" id="ARBA00004651"/>
    </source>
</evidence>
<dbReference type="EMBL" id="LT629710">
    <property type="protein sequence ID" value="SDP20595.1"/>
    <property type="molecule type" value="Genomic_DNA"/>
</dbReference>
<feature type="transmembrane region" description="Helical" evidence="5">
    <location>
        <begin position="12"/>
        <end position="35"/>
    </location>
</feature>
<organism evidence="7 8">
    <name type="scientific">Nakamurella panacisegetis</name>
    <dbReference type="NCBI Taxonomy" id="1090615"/>
    <lineage>
        <taxon>Bacteria</taxon>
        <taxon>Bacillati</taxon>
        <taxon>Actinomycetota</taxon>
        <taxon>Actinomycetes</taxon>
        <taxon>Nakamurellales</taxon>
        <taxon>Nakamurellaceae</taxon>
        <taxon>Nakamurella</taxon>
    </lineage>
</organism>
<dbReference type="InterPro" id="IPR020846">
    <property type="entry name" value="MFS_dom"/>
</dbReference>
<accession>A0A1H0QTY5</accession>
<dbReference type="InterPro" id="IPR011701">
    <property type="entry name" value="MFS"/>
</dbReference>
<dbReference type="InterPro" id="IPR050327">
    <property type="entry name" value="Proton-linked_MCT"/>
</dbReference>
<feature type="transmembrane region" description="Helical" evidence="5">
    <location>
        <begin position="305"/>
        <end position="325"/>
    </location>
</feature>
<evidence type="ECO:0000256" key="3">
    <source>
        <dbReference type="ARBA" id="ARBA00022989"/>
    </source>
</evidence>
<gene>
    <name evidence="7" type="ORF">SAMN04515671_3248</name>
</gene>
<name>A0A1H0QTY5_9ACTN</name>
<dbReference type="Proteomes" id="UP000198741">
    <property type="component" value="Chromosome I"/>
</dbReference>
<feature type="transmembrane region" description="Helical" evidence="5">
    <location>
        <begin position="394"/>
        <end position="416"/>
    </location>
</feature>
<dbReference type="AlphaFoldDB" id="A0A1H0QTY5"/>
<feature type="transmembrane region" description="Helical" evidence="5">
    <location>
        <begin position="366"/>
        <end position="388"/>
    </location>
</feature>
<dbReference type="GO" id="GO:0005886">
    <property type="term" value="C:plasma membrane"/>
    <property type="evidence" value="ECO:0007669"/>
    <property type="project" value="UniProtKB-SubCell"/>
</dbReference>
<dbReference type="CDD" id="cd17355">
    <property type="entry name" value="MFS_YcxA_like"/>
    <property type="match status" value="1"/>
</dbReference>
<dbReference type="Pfam" id="PF07690">
    <property type="entry name" value="MFS_1"/>
    <property type="match status" value="1"/>
</dbReference>
<feature type="transmembrane region" description="Helical" evidence="5">
    <location>
        <begin position="108"/>
        <end position="130"/>
    </location>
</feature>
<dbReference type="PROSITE" id="PS50850">
    <property type="entry name" value="MFS"/>
    <property type="match status" value="1"/>
</dbReference>
<sequence length="433" mass="45252">MAIDSTRRTFGVHPAVVVAAVAFVALLGAAGFRAAPSVLMIPLKKEFGWSTGIISLAVGVNLVLFGLTAPFAAALMERFGIRRVVSSALVLVAAGSGLTVFVRHQWELLLTWGVLIGLGTGSMALVFAGTVASRWFVKRRGLVMGVLTAGSATGQLIFLPILAAVTVNGSWRLASLIIAGAALAVVPLVLLFLHNHPADRNITPYGAPADEPVGVRPLSARGSARRAISVFRMASHHRTFWALMAGFAICGATTNGLIGTHFIPAAHDHGLSETTSANLLAVVGIFDIVGTIGSGYLTDRVNPRVLLALYYGFRGVGLMMLPGLLSDAIHPSIVAFVIVYGLDWVATVPPTAALCRQAFGDDGNIVFGWVFASHQIGAAAISVAAGVIRDQTGAYTIAWFGAAGMCLVAALVSFQIRKLPAAINRPENEPTTA</sequence>
<keyword evidence="8" id="KW-1185">Reference proteome</keyword>
<feature type="transmembrane region" description="Helical" evidence="5">
    <location>
        <begin position="275"/>
        <end position="298"/>
    </location>
</feature>
<feature type="transmembrane region" description="Helical" evidence="5">
    <location>
        <begin position="47"/>
        <end position="72"/>
    </location>
</feature>
<evidence type="ECO:0000256" key="2">
    <source>
        <dbReference type="ARBA" id="ARBA00022692"/>
    </source>
</evidence>
<feature type="transmembrane region" description="Helical" evidence="5">
    <location>
        <begin position="142"/>
        <end position="167"/>
    </location>
</feature>
<evidence type="ECO:0000313" key="8">
    <source>
        <dbReference type="Proteomes" id="UP000198741"/>
    </source>
</evidence>
<dbReference type="SUPFAM" id="SSF103473">
    <property type="entry name" value="MFS general substrate transporter"/>
    <property type="match status" value="1"/>
</dbReference>
<dbReference type="InterPro" id="IPR036259">
    <property type="entry name" value="MFS_trans_sf"/>
</dbReference>
<evidence type="ECO:0000259" key="6">
    <source>
        <dbReference type="PROSITE" id="PS50850"/>
    </source>
</evidence>
<dbReference type="PANTHER" id="PTHR11360:SF284">
    <property type="entry name" value="EG:103B4.3 PROTEIN-RELATED"/>
    <property type="match status" value="1"/>
</dbReference>
<dbReference type="PANTHER" id="PTHR11360">
    <property type="entry name" value="MONOCARBOXYLATE TRANSPORTER"/>
    <property type="match status" value="1"/>
</dbReference>
<reference evidence="7 8" key="1">
    <citation type="submission" date="2016-10" db="EMBL/GenBank/DDBJ databases">
        <authorList>
            <person name="de Groot N.N."/>
        </authorList>
    </citation>
    <scope>NUCLEOTIDE SEQUENCE [LARGE SCALE GENOMIC DNA]</scope>
    <source>
        <strain evidence="8">P4-7,KCTC 19426,CECT 7604</strain>
    </source>
</reference>
<dbReference type="OrthoDB" id="146345at2"/>
<dbReference type="STRING" id="1090615.SAMN04515671_3248"/>
<keyword evidence="4 5" id="KW-0472">Membrane</keyword>
<feature type="transmembrane region" description="Helical" evidence="5">
    <location>
        <begin position="173"/>
        <end position="193"/>
    </location>
</feature>
<evidence type="ECO:0000256" key="5">
    <source>
        <dbReference type="SAM" id="Phobius"/>
    </source>
</evidence>
<feature type="transmembrane region" description="Helical" evidence="5">
    <location>
        <begin position="331"/>
        <end position="354"/>
    </location>
</feature>
<dbReference type="GO" id="GO:0022857">
    <property type="term" value="F:transmembrane transporter activity"/>
    <property type="evidence" value="ECO:0007669"/>
    <property type="project" value="InterPro"/>
</dbReference>
<keyword evidence="2 5" id="KW-0812">Transmembrane</keyword>
<feature type="domain" description="Major facilitator superfamily (MFS) profile" evidence="6">
    <location>
        <begin position="17"/>
        <end position="421"/>
    </location>
</feature>
<feature type="transmembrane region" description="Helical" evidence="5">
    <location>
        <begin position="84"/>
        <end position="102"/>
    </location>
</feature>
<proteinExistence type="predicted"/>
<keyword evidence="3 5" id="KW-1133">Transmembrane helix</keyword>
<dbReference type="RefSeq" id="WP_090477528.1">
    <property type="nucleotide sequence ID" value="NZ_LT629710.1"/>
</dbReference>
<evidence type="ECO:0000313" key="7">
    <source>
        <dbReference type="EMBL" id="SDP20595.1"/>
    </source>
</evidence>
<evidence type="ECO:0000256" key="4">
    <source>
        <dbReference type="ARBA" id="ARBA00023136"/>
    </source>
</evidence>
<feature type="transmembrane region" description="Helical" evidence="5">
    <location>
        <begin position="240"/>
        <end position="263"/>
    </location>
</feature>
<dbReference type="Gene3D" id="1.20.1250.20">
    <property type="entry name" value="MFS general substrate transporter like domains"/>
    <property type="match status" value="2"/>
</dbReference>
<comment type="subcellular location">
    <subcellularLocation>
        <location evidence="1">Cell membrane</location>
        <topology evidence="1">Multi-pass membrane protein</topology>
    </subcellularLocation>
</comment>